<protein>
    <submittedName>
        <fullName evidence="1">Uncharacterized protein</fullName>
    </submittedName>
</protein>
<evidence type="ECO:0000313" key="2">
    <source>
        <dbReference type="Proteomes" id="UP001062846"/>
    </source>
</evidence>
<organism evidence="1 2">
    <name type="scientific">Rhododendron molle</name>
    <name type="common">Chinese azalea</name>
    <name type="synonym">Azalea mollis</name>
    <dbReference type="NCBI Taxonomy" id="49168"/>
    <lineage>
        <taxon>Eukaryota</taxon>
        <taxon>Viridiplantae</taxon>
        <taxon>Streptophyta</taxon>
        <taxon>Embryophyta</taxon>
        <taxon>Tracheophyta</taxon>
        <taxon>Spermatophyta</taxon>
        <taxon>Magnoliopsida</taxon>
        <taxon>eudicotyledons</taxon>
        <taxon>Gunneridae</taxon>
        <taxon>Pentapetalae</taxon>
        <taxon>asterids</taxon>
        <taxon>Ericales</taxon>
        <taxon>Ericaceae</taxon>
        <taxon>Ericoideae</taxon>
        <taxon>Rhodoreae</taxon>
        <taxon>Rhododendron</taxon>
    </lineage>
</organism>
<proteinExistence type="predicted"/>
<dbReference type="EMBL" id="CM046396">
    <property type="protein sequence ID" value="KAI8539004.1"/>
    <property type="molecule type" value="Genomic_DNA"/>
</dbReference>
<reference evidence="1" key="1">
    <citation type="submission" date="2022-02" db="EMBL/GenBank/DDBJ databases">
        <title>Plant Genome Project.</title>
        <authorList>
            <person name="Zhang R.-G."/>
        </authorList>
    </citation>
    <scope>NUCLEOTIDE SEQUENCE</scope>
    <source>
        <strain evidence="1">AT1</strain>
    </source>
</reference>
<gene>
    <name evidence="1" type="ORF">RHMOL_Rhmol09G0147300</name>
</gene>
<evidence type="ECO:0000313" key="1">
    <source>
        <dbReference type="EMBL" id="KAI8539004.1"/>
    </source>
</evidence>
<comment type="caution">
    <text evidence="1">The sequence shown here is derived from an EMBL/GenBank/DDBJ whole genome shotgun (WGS) entry which is preliminary data.</text>
</comment>
<dbReference type="Proteomes" id="UP001062846">
    <property type="component" value="Chromosome 9"/>
</dbReference>
<name>A0ACC0MEL1_RHOML</name>
<accession>A0ACC0MEL1</accession>
<keyword evidence="2" id="KW-1185">Reference proteome</keyword>
<sequence length="155" mass="17405">MQVLEGSSETKEESGLLLPNKCSSLQTHMYSAQFTMHRVWGNISRWISEILHYVDCPPPSSCGGFIVTIRCDFSTALTPILGGTHCTPPSTMDAPGESPTKPNTTEPPNRRRNGRTENGRNRKRRREQGGGRKVEIEEEEEEEKEEGGRGKYTRL</sequence>